<evidence type="ECO:0000313" key="2">
    <source>
        <dbReference type="Proteomes" id="UP000027178"/>
    </source>
</evidence>
<sequence>MGRRDQHAGGVRELRSRGLLLWWLSGGRLAGRGRIQGGTVLVSLTGRQVTGAQDPVPRSASTSP</sequence>
<name>A0A066YYE2_9ACTN</name>
<organism evidence="1 2">
    <name type="scientific">Kitasatospora cheerisanensis KCTC 2395</name>
    <dbReference type="NCBI Taxonomy" id="1348663"/>
    <lineage>
        <taxon>Bacteria</taxon>
        <taxon>Bacillati</taxon>
        <taxon>Actinomycetota</taxon>
        <taxon>Actinomycetes</taxon>
        <taxon>Kitasatosporales</taxon>
        <taxon>Streptomycetaceae</taxon>
        <taxon>Kitasatospora</taxon>
    </lineage>
</organism>
<evidence type="ECO:0000313" key="1">
    <source>
        <dbReference type="EMBL" id="KDN83096.1"/>
    </source>
</evidence>
<dbReference type="EMBL" id="JNBY01000096">
    <property type="protein sequence ID" value="KDN83096.1"/>
    <property type="molecule type" value="Genomic_DNA"/>
</dbReference>
<dbReference type="AlphaFoldDB" id="A0A066YYE2"/>
<keyword evidence="2" id="KW-1185">Reference proteome</keyword>
<proteinExistence type="predicted"/>
<comment type="caution">
    <text evidence="1">The sequence shown here is derived from an EMBL/GenBank/DDBJ whole genome shotgun (WGS) entry which is preliminary data.</text>
</comment>
<protein>
    <submittedName>
        <fullName evidence="1">Uncharacterized protein</fullName>
    </submittedName>
</protein>
<accession>A0A066YYE2</accession>
<dbReference type="Proteomes" id="UP000027178">
    <property type="component" value="Unassembled WGS sequence"/>
</dbReference>
<gene>
    <name evidence="1" type="ORF">KCH_52420</name>
</gene>
<reference evidence="1 2" key="1">
    <citation type="submission" date="2014-05" db="EMBL/GenBank/DDBJ databases">
        <title>Draft Genome Sequence of Kitasatospora cheerisanensis KCTC 2395.</title>
        <authorList>
            <person name="Nam D.H."/>
        </authorList>
    </citation>
    <scope>NUCLEOTIDE SEQUENCE [LARGE SCALE GENOMIC DNA]</scope>
    <source>
        <strain evidence="1 2">KCTC 2395</strain>
    </source>
</reference>
<dbReference type="HOGENOM" id="CLU_2861817_0_0_11"/>